<protein>
    <submittedName>
        <fullName evidence="1">Uncharacterized protein</fullName>
    </submittedName>
</protein>
<sequence length="251" mass="27325">MSAIAVRQAVAQAGVTYVTSSDGNTEYSCSDIEEPETYYQDKCGATSKSGIALSKVEVRNGLGSTRDDWTIYQFCYYGTGSNDYCSYTASANNPSLRRYGQGLGTDCPEFSNVAYITPGGPAVPAPSTGIAANNDGWTEPLYTCPTADGNLYRITIYKSPPGQTTANSLAYECEFNDFGSCYYTTSGTLYSQGSTSCPLQVCTNHYDPTFTRRKRQDPAMEKRQVKAANLRRALATEAPVPKRSDRFTVKP</sequence>
<evidence type="ECO:0000313" key="2">
    <source>
        <dbReference type="Proteomes" id="UP001358614"/>
    </source>
</evidence>
<dbReference type="AlphaFoldDB" id="A0AAX4KRS3"/>
<dbReference type="GeneID" id="91105854"/>
<keyword evidence="2" id="KW-1185">Reference proteome</keyword>
<reference evidence="1 2" key="1">
    <citation type="submission" date="2024-01" db="EMBL/GenBank/DDBJ databases">
        <title>Comparative genomics of Cryptococcus and Kwoniella reveals pathogenesis evolution and contrasting modes of karyotype evolution via chromosome fusion or intercentromeric recombination.</title>
        <authorList>
            <person name="Coelho M.A."/>
            <person name="David-Palma M."/>
            <person name="Shea T."/>
            <person name="Bowers K."/>
            <person name="McGinley-Smith S."/>
            <person name="Mohammad A.W."/>
            <person name="Gnirke A."/>
            <person name="Yurkov A.M."/>
            <person name="Nowrousian M."/>
            <person name="Sun S."/>
            <person name="Cuomo C.A."/>
            <person name="Heitman J."/>
        </authorList>
    </citation>
    <scope>NUCLEOTIDE SEQUENCE [LARGE SCALE GENOMIC DNA]</scope>
    <source>
        <strain evidence="1 2">PYCC6329</strain>
    </source>
</reference>
<accession>A0AAX4KRS3</accession>
<dbReference type="Proteomes" id="UP001358614">
    <property type="component" value="Chromosome 2"/>
</dbReference>
<evidence type="ECO:0000313" key="1">
    <source>
        <dbReference type="EMBL" id="WWD08938.1"/>
    </source>
</evidence>
<dbReference type="RefSeq" id="XP_066086905.1">
    <property type="nucleotide sequence ID" value="XM_066230808.1"/>
</dbReference>
<dbReference type="KEGG" id="ker:91105854"/>
<dbReference type="EMBL" id="CP144090">
    <property type="protein sequence ID" value="WWD08938.1"/>
    <property type="molecule type" value="Genomic_DNA"/>
</dbReference>
<name>A0AAX4KRS3_9TREE</name>
<gene>
    <name evidence="1" type="ORF">V865_007053</name>
</gene>
<proteinExistence type="predicted"/>
<organism evidence="1 2">
    <name type="scientific">Kwoniella europaea PYCC6329</name>
    <dbReference type="NCBI Taxonomy" id="1423913"/>
    <lineage>
        <taxon>Eukaryota</taxon>
        <taxon>Fungi</taxon>
        <taxon>Dikarya</taxon>
        <taxon>Basidiomycota</taxon>
        <taxon>Agaricomycotina</taxon>
        <taxon>Tremellomycetes</taxon>
        <taxon>Tremellales</taxon>
        <taxon>Cryptococcaceae</taxon>
        <taxon>Kwoniella</taxon>
    </lineage>
</organism>